<comment type="caution">
    <text evidence="3">The sequence shown here is derived from an EMBL/GenBank/DDBJ whole genome shotgun (WGS) entry which is preliminary data.</text>
</comment>
<evidence type="ECO:0000256" key="2">
    <source>
        <dbReference type="SAM" id="SignalP"/>
    </source>
</evidence>
<evidence type="ECO:0000313" key="3">
    <source>
        <dbReference type="EMBL" id="MBP2707287.1"/>
    </source>
</evidence>
<protein>
    <submittedName>
        <fullName evidence="3">Uncharacterized protein</fullName>
    </submittedName>
</protein>
<feature type="compositionally biased region" description="Pro residues" evidence="1">
    <location>
        <begin position="29"/>
        <end position="57"/>
    </location>
</feature>
<accession>A0A940WPQ1</accession>
<reference evidence="3" key="1">
    <citation type="submission" date="2021-02" db="EMBL/GenBank/DDBJ databases">
        <title>Draft genome sequence of Microbispora sp. RL4-1S isolated from rice leaves in Thailand.</title>
        <authorList>
            <person name="Muangham S."/>
            <person name="Duangmal K."/>
        </authorList>
    </citation>
    <scope>NUCLEOTIDE SEQUENCE</scope>
    <source>
        <strain evidence="3">RL4-1S</strain>
    </source>
</reference>
<proteinExistence type="predicted"/>
<feature type="compositionally biased region" description="Low complexity" evidence="1">
    <location>
        <begin position="19"/>
        <end position="28"/>
    </location>
</feature>
<sequence length="158" mass="16244">MRKIWLAALLTLAVACGETPSDTTASAPSAPPTHTPAPPPASTTPGAPGPASAPAPAPSLVTPAGHTVRTRKVRWLDATPSADGRSLEIVWWSGVEPCNVLDRVEVAETPKTVTVTLYEGTDPRSPDVACIDIALKKRTAVALKAPLDGRKVVDGAAG</sequence>
<dbReference type="RefSeq" id="WP_210158558.1">
    <property type="nucleotide sequence ID" value="NZ_JAFCNB010000018.1"/>
</dbReference>
<evidence type="ECO:0000256" key="1">
    <source>
        <dbReference type="SAM" id="MobiDB-lite"/>
    </source>
</evidence>
<dbReference type="EMBL" id="JAFCNB010000018">
    <property type="protein sequence ID" value="MBP2707287.1"/>
    <property type="molecule type" value="Genomic_DNA"/>
</dbReference>
<dbReference type="Proteomes" id="UP000674234">
    <property type="component" value="Unassembled WGS sequence"/>
</dbReference>
<keyword evidence="2" id="KW-0732">Signal</keyword>
<organism evidence="3 4">
    <name type="scientific">Microbispora oryzae</name>
    <dbReference type="NCBI Taxonomy" id="2806554"/>
    <lineage>
        <taxon>Bacteria</taxon>
        <taxon>Bacillati</taxon>
        <taxon>Actinomycetota</taxon>
        <taxon>Actinomycetes</taxon>
        <taxon>Streptosporangiales</taxon>
        <taxon>Streptosporangiaceae</taxon>
        <taxon>Microbispora</taxon>
    </lineage>
</organism>
<feature type="region of interest" description="Disordered" evidence="1">
    <location>
        <begin position="19"/>
        <end position="68"/>
    </location>
</feature>
<dbReference type="AlphaFoldDB" id="A0A940WPQ1"/>
<evidence type="ECO:0000313" key="4">
    <source>
        <dbReference type="Proteomes" id="UP000674234"/>
    </source>
</evidence>
<dbReference type="PROSITE" id="PS51257">
    <property type="entry name" value="PROKAR_LIPOPROTEIN"/>
    <property type="match status" value="1"/>
</dbReference>
<feature type="chain" id="PRO_5039643795" evidence="2">
    <location>
        <begin position="22"/>
        <end position="158"/>
    </location>
</feature>
<gene>
    <name evidence="3" type="ORF">JOL79_26235</name>
</gene>
<keyword evidence="4" id="KW-1185">Reference proteome</keyword>
<name>A0A940WPQ1_9ACTN</name>
<feature type="signal peptide" evidence="2">
    <location>
        <begin position="1"/>
        <end position="21"/>
    </location>
</feature>